<reference evidence="2 3" key="1">
    <citation type="submission" date="2024-09" db="EMBL/GenBank/DDBJ databases">
        <authorList>
            <person name="Sun Q."/>
            <person name="Mori K."/>
        </authorList>
    </citation>
    <scope>NUCLEOTIDE SEQUENCE [LARGE SCALE GENOMIC DNA]</scope>
    <source>
        <strain evidence="2 3">CICC 11035S</strain>
    </source>
</reference>
<dbReference type="EC" id="1.-.-.-" evidence="2"/>
<dbReference type="Gene3D" id="3.30.70.100">
    <property type="match status" value="1"/>
</dbReference>
<dbReference type="InterPro" id="IPR050744">
    <property type="entry name" value="AI-2_Isomerase_LsrG"/>
</dbReference>
<dbReference type="PANTHER" id="PTHR33336:SF3">
    <property type="entry name" value="ABM DOMAIN-CONTAINING PROTEIN"/>
    <property type="match status" value="1"/>
</dbReference>
<keyword evidence="2" id="KW-0560">Oxidoreductase</keyword>
<dbReference type="PROSITE" id="PS51725">
    <property type="entry name" value="ABM"/>
    <property type="match status" value="1"/>
</dbReference>
<proteinExistence type="predicted"/>
<dbReference type="PANTHER" id="PTHR33336">
    <property type="entry name" value="QUINOL MONOOXYGENASE YGIN-RELATED"/>
    <property type="match status" value="1"/>
</dbReference>
<dbReference type="Pfam" id="PF03992">
    <property type="entry name" value="ABM"/>
    <property type="match status" value="1"/>
</dbReference>
<keyword evidence="3" id="KW-1185">Reference proteome</keyword>
<dbReference type="InterPro" id="IPR007138">
    <property type="entry name" value="ABM_dom"/>
</dbReference>
<organism evidence="2 3">
    <name type="scientific">Novosphingobium clariflavum</name>
    <dbReference type="NCBI Taxonomy" id="2029884"/>
    <lineage>
        <taxon>Bacteria</taxon>
        <taxon>Pseudomonadati</taxon>
        <taxon>Pseudomonadota</taxon>
        <taxon>Alphaproteobacteria</taxon>
        <taxon>Sphingomonadales</taxon>
        <taxon>Sphingomonadaceae</taxon>
        <taxon>Novosphingobium</taxon>
    </lineage>
</organism>
<evidence type="ECO:0000313" key="3">
    <source>
        <dbReference type="Proteomes" id="UP001589858"/>
    </source>
</evidence>
<gene>
    <name evidence="2" type="ORF">ACFFF8_19050</name>
</gene>
<dbReference type="GO" id="GO:0004497">
    <property type="term" value="F:monooxygenase activity"/>
    <property type="evidence" value="ECO:0007669"/>
    <property type="project" value="UniProtKB-KW"/>
</dbReference>
<keyword evidence="2" id="KW-0503">Monooxygenase</keyword>
<dbReference type="RefSeq" id="WP_267218490.1">
    <property type="nucleotide sequence ID" value="NZ_JAPCWC010000001.1"/>
</dbReference>
<sequence>MSKNALDLPQLQTGETGPYALAGTARAKPGCADALEARLVSMVAPTRQEEGALAYHVHRDRSDPSQFFFYEVWRTRQDLEEHLAMPYVLSFLEDRSDYLDGDLSITWLRMASPFTS</sequence>
<protein>
    <submittedName>
        <fullName evidence="2">Quinol monooxygenase</fullName>
        <ecNumber evidence="2">1.-.-.-</ecNumber>
    </submittedName>
</protein>
<dbReference type="InterPro" id="IPR011008">
    <property type="entry name" value="Dimeric_a/b-barrel"/>
</dbReference>
<dbReference type="EMBL" id="JBHLTM010000075">
    <property type="protein sequence ID" value="MFC0686686.1"/>
    <property type="molecule type" value="Genomic_DNA"/>
</dbReference>
<feature type="domain" description="ABM" evidence="1">
    <location>
        <begin position="19"/>
        <end position="107"/>
    </location>
</feature>
<evidence type="ECO:0000313" key="2">
    <source>
        <dbReference type="EMBL" id="MFC0686686.1"/>
    </source>
</evidence>
<accession>A0ABV6SCJ0</accession>
<evidence type="ECO:0000259" key="1">
    <source>
        <dbReference type="PROSITE" id="PS51725"/>
    </source>
</evidence>
<dbReference type="SUPFAM" id="SSF54909">
    <property type="entry name" value="Dimeric alpha+beta barrel"/>
    <property type="match status" value="1"/>
</dbReference>
<name>A0ABV6SCJ0_9SPHN</name>
<dbReference type="Proteomes" id="UP001589858">
    <property type="component" value="Unassembled WGS sequence"/>
</dbReference>
<comment type="caution">
    <text evidence="2">The sequence shown here is derived from an EMBL/GenBank/DDBJ whole genome shotgun (WGS) entry which is preliminary data.</text>
</comment>